<evidence type="ECO:0000259" key="6">
    <source>
        <dbReference type="PROSITE" id="PS50089"/>
    </source>
</evidence>
<dbReference type="GO" id="GO:0031624">
    <property type="term" value="F:ubiquitin conjugating enzyme binding"/>
    <property type="evidence" value="ECO:0007669"/>
    <property type="project" value="TreeGrafter"/>
</dbReference>
<dbReference type="SUPFAM" id="SSF57850">
    <property type="entry name" value="RING/U-box"/>
    <property type="match status" value="1"/>
</dbReference>
<feature type="compositionally biased region" description="Basic and acidic residues" evidence="5">
    <location>
        <begin position="635"/>
        <end position="664"/>
    </location>
</feature>
<dbReference type="InterPro" id="IPR001841">
    <property type="entry name" value="Znf_RING"/>
</dbReference>
<dbReference type="EMBL" id="OV651818">
    <property type="protein sequence ID" value="CAH1111838.1"/>
    <property type="molecule type" value="Genomic_DNA"/>
</dbReference>
<keyword evidence="1" id="KW-0479">Metal-binding</keyword>
<dbReference type="SUPFAM" id="SSF49599">
    <property type="entry name" value="TRAF domain-like"/>
    <property type="match status" value="1"/>
</dbReference>
<dbReference type="GO" id="GO:0043161">
    <property type="term" value="P:proteasome-mediated ubiquitin-dependent protein catabolic process"/>
    <property type="evidence" value="ECO:0007669"/>
    <property type="project" value="TreeGrafter"/>
</dbReference>
<dbReference type="OrthoDB" id="6677380at2759"/>
<feature type="domain" description="RING-type" evidence="6">
    <location>
        <begin position="303"/>
        <end position="338"/>
    </location>
</feature>
<name>A0A9P0CYV5_9CUCU</name>
<evidence type="ECO:0000256" key="1">
    <source>
        <dbReference type="ARBA" id="ARBA00022723"/>
    </source>
</evidence>
<evidence type="ECO:0000256" key="2">
    <source>
        <dbReference type="ARBA" id="ARBA00022771"/>
    </source>
</evidence>
<proteinExistence type="predicted"/>
<dbReference type="PANTHER" id="PTHR45877:SF2">
    <property type="entry name" value="E3 UBIQUITIN-PROTEIN LIGASE SINA-RELATED"/>
    <property type="match status" value="1"/>
</dbReference>
<sequence length="664" mass="77595">MENSSKGHVLSQEITEHLRCSYCKLYLSYPPVLMTTQDEVKFKCARCNIKTRFGFRDAMYENLARHMKFPCIFKDCKEILCWDDVREHESVCNYRSIYCLASDCQETILEADFAAHFKEKHKKYYHSGSISIENLRSNYGFCVLEKDNVCYVFFYDIDMDKYRMCLCYIGPKVEKQFEMTFHAKDKSVILTEQNLVQFQDRVHCYRCLKGDCKCVFHYYSGYKRGLLNYTHTKMDKDFLKRTLGNDIGCIINVVDEKVQTDEELEDILLGSKDVVIDEVNEDDEGEKPIEPMKTDAIKDLLKCPGCQQPLKETIFQCLHGHAFCKECKEKSEKCETCEAKLDNTRNYLVEEVVSNLKLYEDVKKEDFEDKEIVCPMSKCKETFKLSGTSNHFKESHIQNFHFNKVNLKNVYGYYNVDALMKDGKTYLVFFDFDDFYFGMSVCSVEPSDQLYEVKLISDSKRYTLMASDQKVIRFNDKEHCFKCSIGTCKTTEHTFRTKRKEIFRRLSTRFNRDCIKRAFKSSQLSYEINIKESKENKNDKVLKQLFECPICKDYMIPPIHQCVAGHTLCNVCKTKVEKCPSCEGNIEETRNFILEEISEVVELPCSFETEKCSFRGGLKRMASHELACPLNSKKSRTEDVQATNHEEKKAKVDVEVKQDEVAQS</sequence>
<dbReference type="GO" id="GO:0005737">
    <property type="term" value="C:cytoplasm"/>
    <property type="evidence" value="ECO:0007669"/>
    <property type="project" value="TreeGrafter"/>
</dbReference>
<dbReference type="Gene3D" id="3.30.40.10">
    <property type="entry name" value="Zinc/RING finger domain, C3HC4 (zinc finger)"/>
    <property type="match status" value="3"/>
</dbReference>
<dbReference type="InterPro" id="IPR004162">
    <property type="entry name" value="SINA-like_animal"/>
</dbReference>
<evidence type="ECO:0000256" key="3">
    <source>
        <dbReference type="ARBA" id="ARBA00022833"/>
    </source>
</evidence>
<evidence type="ECO:0000256" key="5">
    <source>
        <dbReference type="SAM" id="MobiDB-lite"/>
    </source>
</evidence>
<gene>
    <name evidence="7" type="ORF">PSYICH_LOCUS12629</name>
</gene>
<dbReference type="InterPro" id="IPR049548">
    <property type="entry name" value="Sina-like_RING"/>
</dbReference>
<dbReference type="Pfam" id="PF21362">
    <property type="entry name" value="Sina_RING"/>
    <property type="match status" value="2"/>
</dbReference>
<keyword evidence="2 4" id="KW-0863">Zinc-finger</keyword>
<feature type="domain" description="RING-type" evidence="6">
    <location>
        <begin position="548"/>
        <end position="583"/>
    </location>
</feature>
<dbReference type="InterPro" id="IPR013083">
    <property type="entry name" value="Znf_RING/FYVE/PHD"/>
</dbReference>
<dbReference type="GO" id="GO:0061630">
    <property type="term" value="F:ubiquitin protein ligase activity"/>
    <property type="evidence" value="ECO:0007669"/>
    <property type="project" value="TreeGrafter"/>
</dbReference>
<dbReference type="AlphaFoldDB" id="A0A9P0CYV5"/>
<keyword evidence="3" id="KW-0862">Zinc</keyword>
<dbReference type="Proteomes" id="UP001153636">
    <property type="component" value="Chromosome 6"/>
</dbReference>
<dbReference type="PROSITE" id="PS50089">
    <property type="entry name" value="ZF_RING_2"/>
    <property type="match status" value="2"/>
</dbReference>
<feature type="region of interest" description="Disordered" evidence="5">
    <location>
        <begin position="634"/>
        <end position="664"/>
    </location>
</feature>
<organism evidence="7 8">
    <name type="scientific">Psylliodes chrysocephalus</name>
    <dbReference type="NCBI Taxonomy" id="3402493"/>
    <lineage>
        <taxon>Eukaryota</taxon>
        <taxon>Metazoa</taxon>
        <taxon>Ecdysozoa</taxon>
        <taxon>Arthropoda</taxon>
        <taxon>Hexapoda</taxon>
        <taxon>Insecta</taxon>
        <taxon>Pterygota</taxon>
        <taxon>Neoptera</taxon>
        <taxon>Endopterygota</taxon>
        <taxon>Coleoptera</taxon>
        <taxon>Polyphaga</taxon>
        <taxon>Cucujiformia</taxon>
        <taxon>Chrysomeloidea</taxon>
        <taxon>Chrysomelidae</taxon>
        <taxon>Galerucinae</taxon>
        <taxon>Alticini</taxon>
        <taxon>Psylliodes</taxon>
    </lineage>
</organism>
<dbReference type="PANTHER" id="PTHR45877">
    <property type="entry name" value="E3 UBIQUITIN-PROTEIN LIGASE SIAH2"/>
    <property type="match status" value="1"/>
</dbReference>
<dbReference type="GO" id="GO:0008270">
    <property type="term" value="F:zinc ion binding"/>
    <property type="evidence" value="ECO:0007669"/>
    <property type="project" value="UniProtKB-KW"/>
</dbReference>
<accession>A0A9P0CYV5</accession>
<evidence type="ECO:0000313" key="8">
    <source>
        <dbReference type="Proteomes" id="UP001153636"/>
    </source>
</evidence>
<evidence type="ECO:0000256" key="4">
    <source>
        <dbReference type="PROSITE-ProRule" id="PRU00175"/>
    </source>
</evidence>
<evidence type="ECO:0000313" key="7">
    <source>
        <dbReference type="EMBL" id="CAH1111838.1"/>
    </source>
</evidence>
<reference evidence="7" key="1">
    <citation type="submission" date="2022-01" db="EMBL/GenBank/DDBJ databases">
        <authorList>
            <person name="King R."/>
        </authorList>
    </citation>
    <scope>NUCLEOTIDE SEQUENCE</scope>
</reference>
<protein>
    <recommendedName>
        <fullName evidence="6">RING-type domain-containing protein</fullName>
    </recommendedName>
</protein>
<keyword evidence="8" id="KW-1185">Reference proteome</keyword>